<dbReference type="PANTHER" id="PTHR43829">
    <property type="entry name" value="AQUAPORIN OR AQUAGLYCEROPORIN RELATED"/>
    <property type="match status" value="1"/>
</dbReference>
<evidence type="ECO:0000256" key="8">
    <source>
        <dbReference type="SAM" id="Phobius"/>
    </source>
</evidence>
<evidence type="ECO:0000313" key="11">
    <source>
        <dbReference type="Proteomes" id="UP000380386"/>
    </source>
</evidence>
<dbReference type="PRINTS" id="PR00783">
    <property type="entry name" value="MINTRINSICP"/>
</dbReference>
<evidence type="ECO:0000313" key="9">
    <source>
        <dbReference type="EMBL" id="MQS45713.1"/>
    </source>
</evidence>
<name>A0A5P0ZHL3_9LACO</name>
<keyword evidence="3 7" id="KW-0813">Transport</keyword>
<evidence type="ECO:0000256" key="4">
    <source>
        <dbReference type="ARBA" id="ARBA00022692"/>
    </source>
</evidence>
<proteinExistence type="inferred from homology"/>
<dbReference type="InterPro" id="IPR000425">
    <property type="entry name" value="MIP"/>
</dbReference>
<keyword evidence="4 7" id="KW-0812">Transmembrane</keyword>
<evidence type="ECO:0000313" key="10">
    <source>
        <dbReference type="EMBL" id="MQS52482.1"/>
    </source>
</evidence>
<evidence type="ECO:0000256" key="3">
    <source>
        <dbReference type="ARBA" id="ARBA00022448"/>
    </source>
</evidence>
<dbReference type="Proteomes" id="UP000436655">
    <property type="component" value="Unassembled WGS sequence"/>
</dbReference>
<dbReference type="EMBL" id="VDFN01000009">
    <property type="protein sequence ID" value="MQS45713.1"/>
    <property type="molecule type" value="Genomic_DNA"/>
</dbReference>
<keyword evidence="6 8" id="KW-0472">Membrane</keyword>
<dbReference type="RefSeq" id="WP_125703554.1">
    <property type="nucleotide sequence ID" value="NZ_JBHTOO010000029.1"/>
</dbReference>
<feature type="transmembrane region" description="Helical" evidence="8">
    <location>
        <begin position="39"/>
        <end position="64"/>
    </location>
</feature>
<keyword evidence="12" id="KW-1185">Reference proteome</keyword>
<dbReference type="Gene3D" id="1.20.1080.10">
    <property type="entry name" value="Glycerol uptake facilitator protein"/>
    <property type="match status" value="1"/>
</dbReference>
<dbReference type="SUPFAM" id="SSF81338">
    <property type="entry name" value="Aquaporin-like"/>
    <property type="match status" value="1"/>
</dbReference>
<feature type="transmembrane region" description="Helical" evidence="8">
    <location>
        <begin position="168"/>
        <end position="189"/>
    </location>
</feature>
<comment type="subcellular location">
    <subcellularLocation>
        <location evidence="1">Membrane</location>
        <topology evidence="1">Multi-pass membrane protein</topology>
    </subcellularLocation>
</comment>
<dbReference type="EMBL" id="VDFM01000005">
    <property type="protein sequence ID" value="MQS52482.1"/>
    <property type="molecule type" value="Genomic_DNA"/>
</dbReference>
<feature type="transmembrane region" description="Helical" evidence="8">
    <location>
        <begin position="84"/>
        <end position="110"/>
    </location>
</feature>
<reference evidence="9" key="2">
    <citation type="submission" date="2019-05" db="EMBL/GenBank/DDBJ databases">
        <authorList>
            <person name="Schuster J.A."/>
            <person name="Ehrmann M.A."/>
        </authorList>
    </citation>
    <scope>NUCLEOTIDE SEQUENCE</scope>
    <source>
        <strain evidence="9">TMW 1.2098</strain>
    </source>
</reference>
<feature type="transmembrane region" description="Helical" evidence="8">
    <location>
        <begin position="139"/>
        <end position="156"/>
    </location>
</feature>
<dbReference type="NCBIfam" id="TIGR00861">
    <property type="entry name" value="MIP"/>
    <property type="match status" value="1"/>
</dbReference>
<evidence type="ECO:0000256" key="7">
    <source>
        <dbReference type="RuleBase" id="RU000477"/>
    </source>
</evidence>
<dbReference type="GO" id="GO:0015254">
    <property type="term" value="F:glycerol channel activity"/>
    <property type="evidence" value="ECO:0007669"/>
    <property type="project" value="TreeGrafter"/>
</dbReference>
<gene>
    <name evidence="10" type="ORF">FHL02_05560</name>
    <name evidence="9" type="ORF">FHL03_09475</name>
</gene>
<dbReference type="PROSITE" id="PS00221">
    <property type="entry name" value="MIP"/>
    <property type="match status" value="1"/>
</dbReference>
<feature type="transmembrane region" description="Helical" evidence="8">
    <location>
        <begin position="214"/>
        <end position="238"/>
    </location>
</feature>
<dbReference type="InterPro" id="IPR050363">
    <property type="entry name" value="MIP/Aquaporin"/>
</dbReference>
<reference evidence="11 12" key="1">
    <citation type="journal article" date="2019" name="Syst. Appl. Microbiol.">
        <title>Polyphasic characterization of two novel Lactobacillus spp. isolated from blown salami packages: Description of Lactobacillus halodurans sp. nov. and Lactobacillus salsicarnum sp. nov.</title>
        <authorList>
            <person name="Schuster J.A."/>
            <person name="Klingl A."/>
            <person name="Vogel R.F."/>
            <person name="Ehrmann M.A."/>
        </authorList>
    </citation>
    <scope>NUCLEOTIDE SEQUENCE [LARGE SCALE GENOMIC DNA]</scope>
    <source>
        <strain evidence="9 12">TMW 1.2098</strain>
        <strain evidence="10 11">TMW 1.2118</strain>
    </source>
</reference>
<dbReference type="AlphaFoldDB" id="A0A5P0ZHL3"/>
<comment type="caution">
    <text evidence="10">The sequence shown here is derived from an EMBL/GenBank/DDBJ whole genome shotgun (WGS) entry which is preliminary data.</text>
</comment>
<evidence type="ECO:0000313" key="12">
    <source>
        <dbReference type="Proteomes" id="UP000436655"/>
    </source>
</evidence>
<feature type="transmembrane region" description="Helical" evidence="8">
    <location>
        <begin position="13"/>
        <end position="32"/>
    </location>
</feature>
<comment type="similarity">
    <text evidence="2 7">Belongs to the MIP/aquaporin (TC 1.A.8) family.</text>
</comment>
<dbReference type="InterPro" id="IPR022357">
    <property type="entry name" value="MIP_CS"/>
</dbReference>
<evidence type="ECO:0000256" key="5">
    <source>
        <dbReference type="ARBA" id="ARBA00022989"/>
    </source>
</evidence>
<dbReference type="Proteomes" id="UP000380386">
    <property type="component" value="Unassembled WGS sequence"/>
</dbReference>
<evidence type="ECO:0000256" key="6">
    <source>
        <dbReference type="ARBA" id="ARBA00023136"/>
    </source>
</evidence>
<protein>
    <submittedName>
        <fullName evidence="10">Aquaporin family protein</fullName>
    </submittedName>
</protein>
<organism evidence="10 11">
    <name type="scientific">Companilactobacillus mishanensis</name>
    <dbReference type="NCBI Taxonomy" id="2486008"/>
    <lineage>
        <taxon>Bacteria</taxon>
        <taxon>Bacillati</taxon>
        <taxon>Bacillota</taxon>
        <taxon>Bacilli</taxon>
        <taxon>Lactobacillales</taxon>
        <taxon>Lactobacillaceae</taxon>
        <taxon>Companilactobacillus</taxon>
    </lineage>
</organism>
<evidence type="ECO:0000256" key="2">
    <source>
        <dbReference type="ARBA" id="ARBA00006175"/>
    </source>
</evidence>
<evidence type="ECO:0000256" key="1">
    <source>
        <dbReference type="ARBA" id="ARBA00004141"/>
    </source>
</evidence>
<dbReference type="CDD" id="cd00333">
    <property type="entry name" value="MIP"/>
    <property type="match status" value="1"/>
</dbReference>
<dbReference type="PANTHER" id="PTHR43829:SF9">
    <property type="entry name" value="AQUAPORIN-9"/>
    <property type="match status" value="1"/>
</dbReference>
<dbReference type="GO" id="GO:0005886">
    <property type="term" value="C:plasma membrane"/>
    <property type="evidence" value="ECO:0007669"/>
    <property type="project" value="TreeGrafter"/>
</dbReference>
<dbReference type="InterPro" id="IPR023271">
    <property type="entry name" value="Aquaporin-like"/>
</dbReference>
<keyword evidence="5 8" id="KW-1133">Transmembrane helix</keyword>
<sequence>MHDSLTLQLLGEFIGTCILIILGDGVVATVSLKKSKGEGAGWVAIALGWGLAITLAVYCSAFLSPAHLNPAVSLGMAVAGKFPWAYVIPYSIAQILGGLLGGIIVFAHYYDHFKETKDQFAILSVFSTEPAIRNYKMNFLSEFIGTTVLMFALLAFTRGNFTEGLNPIAVGILITSIGFSLGGTTGYAINPARDLGPRLAHQLMPVPNKGKSDWAYSWVPIAGPMIGGALGAWLYTLIP</sequence>
<dbReference type="Pfam" id="PF00230">
    <property type="entry name" value="MIP"/>
    <property type="match status" value="1"/>
</dbReference>
<dbReference type="OrthoDB" id="9807293at2"/>
<accession>A0A5P0ZHL3</accession>